<dbReference type="RefSeq" id="WP_007572736.1">
    <property type="nucleotide sequence ID" value="NZ_AGUD01000084.1"/>
</dbReference>
<evidence type="ECO:0000313" key="1">
    <source>
        <dbReference type="EMBL" id="EHN11627.1"/>
    </source>
</evidence>
<dbReference type="Proteomes" id="UP000005143">
    <property type="component" value="Unassembled WGS sequence"/>
</dbReference>
<accession>H0E3X9</accession>
<name>H0E3X9_9ACTN</name>
<sequence>MRVPDARSHSLAAVRPFARIAPLTEADAGRGLLYAIALGIDVTVQDETIERRRSTLSLLCASLGHLVNLTVAAEYVALEEPPPPVLRIVRQTTAGAVRLIWQALQTHAAEVGYAPGPWRDVAAREASLVVAHGADRQTAGCAELGDVPRLALRHVAAAIEVGAGDRMAVPGELASALGLLTPVYLLATEMLD</sequence>
<proteinExistence type="predicted"/>
<evidence type="ECO:0000313" key="2">
    <source>
        <dbReference type="Proteomes" id="UP000005143"/>
    </source>
</evidence>
<keyword evidence="2" id="KW-1185">Reference proteome</keyword>
<reference evidence="1 2" key="1">
    <citation type="journal article" date="2013" name="Biodegradation">
        <title>Quantitative proteomic analysis of ibuprofen-degrading Patulibacter sp. strain I11.</title>
        <authorList>
            <person name="Almeida B."/>
            <person name="Kjeldal H."/>
            <person name="Lolas I."/>
            <person name="Knudsen A.D."/>
            <person name="Carvalho G."/>
            <person name="Nielsen K.L."/>
            <person name="Barreto Crespo M.T."/>
            <person name="Stensballe A."/>
            <person name="Nielsen J.L."/>
        </authorList>
    </citation>
    <scope>NUCLEOTIDE SEQUENCE [LARGE SCALE GENOMIC DNA]</scope>
    <source>
        <strain evidence="1 2">I11</strain>
    </source>
</reference>
<dbReference type="EMBL" id="AGUD01000084">
    <property type="protein sequence ID" value="EHN11627.1"/>
    <property type="molecule type" value="Genomic_DNA"/>
</dbReference>
<dbReference type="AlphaFoldDB" id="H0E3X9"/>
<organism evidence="1 2">
    <name type="scientific">Patulibacter medicamentivorans</name>
    <dbReference type="NCBI Taxonomy" id="1097667"/>
    <lineage>
        <taxon>Bacteria</taxon>
        <taxon>Bacillati</taxon>
        <taxon>Actinomycetota</taxon>
        <taxon>Thermoleophilia</taxon>
        <taxon>Solirubrobacterales</taxon>
        <taxon>Patulibacteraceae</taxon>
        <taxon>Patulibacter</taxon>
    </lineage>
</organism>
<comment type="caution">
    <text evidence="1">The sequence shown here is derived from an EMBL/GenBank/DDBJ whole genome shotgun (WGS) entry which is preliminary data.</text>
</comment>
<protein>
    <submittedName>
        <fullName evidence="1">Uncharacterized protein</fullName>
    </submittedName>
</protein>
<gene>
    <name evidence="1" type="ORF">PAI11_15040</name>
</gene>